<dbReference type="Pfam" id="PF12294">
    <property type="entry name" value="DUF3626"/>
    <property type="match status" value="1"/>
</dbReference>
<gene>
    <name evidence="1" type="ORF">SAMN06296036_10345</name>
</gene>
<dbReference type="RefSeq" id="WP_159455147.1">
    <property type="nucleotide sequence ID" value="NZ_FWZT01000003.1"/>
</dbReference>
<keyword evidence="2" id="KW-1185">Reference proteome</keyword>
<dbReference type="STRING" id="1513793.SAMN06296036_10345"/>
<dbReference type="InterPro" id="IPR022074">
    <property type="entry name" value="DUF3626"/>
</dbReference>
<dbReference type="Proteomes" id="UP000192907">
    <property type="component" value="Unassembled WGS sequence"/>
</dbReference>
<organism evidence="1 2">
    <name type="scientific">Pseudobacteriovorax antillogorgiicola</name>
    <dbReference type="NCBI Taxonomy" id="1513793"/>
    <lineage>
        <taxon>Bacteria</taxon>
        <taxon>Pseudomonadati</taxon>
        <taxon>Bdellovibrionota</taxon>
        <taxon>Oligoflexia</taxon>
        <taxon>Oligoflexales</taxon>
        <taxon>Pseudobacteriovoracaceae</taxon>
        <taxon>Pseudobacteriovorax</taxon>
    </lineage>
</organism>
<evidence type="ECO:0000313" key="2">
    <source>
        <dbReference type="Proteomes" id="UP000192907"/>
    </source>
</evidence>
<sequence>MKQLETCQKQALEAVRYYAEEKKADSIDILQHISNMANISFTNIERFITQLQTRACIALHFHPDRLDKRSLAVIEGLLNDGSYQSQFETGISNGGVTAHSGGARYSFENKLFNGAYEGSLPSSRPKYGALDLKFFPDGPAPRFGSCYLLLKPHMNQYASFTFLDSFLIPKGRASGNQWHCLVSELLTEIFTREHCVGKSNIRVHEALSMIDKQLMSSYDDSYFMQANSSNLDHYIEAQVHCDIDIKTDVLAIVCDRSFQYSESAPLLDLFSQQFNIDLFWHKGFQLPIDQIPDNFRGNAMPTLARKITKGSLSARDFGWISREHRLSKDEVIRDFGAYDPLQSIKYLWHILVRFGSGFQEPSKD</sequence>
<reference evidence="2" key="1">
    <citation type="submission" date="2017-04" db="EMBL/GenBank/DDBJ databases">
        <authorList>
            <person name="Varghese N."/>
            <person name="Submissions S."/>
        </authorList>
    </citation>
    <scope>NUCLEOTIDE SEQUENCE [LARGE SCALE GENOMIC DNA]</scope>
    <source>
        <strain evidence="2">RKEM611</strain>
    </source>
</reference>
<proteinExistence type="predicted"/>
<evidence type="ECO:0008006" key="3">
    <source>
        <dbReference type="Google" id="ProtNLM"/>
    </source>
</evidence>
<dbReference type="AlphaFoldDB" id="A0A1Y6BAC1"/>
<accession>A0A1Y6BAC1</accession>
<dbReference type="EMBL" id="FWZT01000003">
    <property type="protein sequence ID" value="SME99839.1"/>
    <property type="molecule type" value="Genomic_DNA"/>
</dbReference>
<protein>
    <recommendedName>
        <fullName evidence="3">DUF3626 domain-containing protein</fullName>
    </recommendedName>
</protein>
<name>A0A1Y6BAC1_9BACT</name>
<evidence type="ECO:0000313" key="1">
    <source>
        <dbReference type="EMBL" id="SME99839.1"/>
    </source>
</evidence>